<feature type="compositionally biased region" description="Basic and acidic residues" evidence="1">
    <location>
        <begin position="17"/>
        <end position="48"/>
    </location>
</feature>
<sequence>MTGLEGELMLSNDSEGEEHHQPDHVEGFVEVTTKPEKKRRLDATRLGEDSNNGQVNIPKKKTCAVQEEGSNGMQDQQRGKQLKDQQDGGHSYAAASTKDELLLAIKKGRSTAP</sequence>
<dbReference type="AlphaFoldDB" id="A0AAN8WSX8"/>
<accession>A0AAN8WSX8</accession>
<proteinExistence type="predicted"/>
<dbReference type="Proteomes" id="UP001381693">
    <property type="component" value="Unassembled WGS sequence"/>
</dbReference>
<reference evidence="2 3" key="1">
    <citation type="submission" date="2023-11" db="EMBL/GenBank/DDBJ databases">
        <title>Halocaridina rubra genome assembly.</title>
        <authorList>
            <person name="Smith C."/>
        </authorList>
    </citation>
    <scope>NUCLEOTIDE SEQUENCE [LARGE SCALE GENOMIC DNA]</scope>
    <source>
        <strain evidence="2">EP-1</strain>
        <tissue evidence="2">Whole</tissue>
    </source>
</reference>
<feature type="compositionally biased region" description="Basic and acidic residues" evidence="1">
    <location>
        <begin position="77"/>
        <end position="87"/>
    </location>
</feature>
<keyword evidence="3" id="KW-1185">Reference proteome</keyword>
<evidence type="ECO:0000313" key="3">
    <source>
        <dbReference type="Proteomes" id="UP001381693"/>
    </source>
</evidence>
<dbReference type="EMBL" id="JAXCGZ010014088">
    <property type="protein sequence ID" value="KAK7071667.1"/>
    <property type="molecule type" value="Genomic_DNA"/>
</dbReference>
<evidence type="ECO:0000313" key="2">
    <source>
        <dbReference type="EMBL" id="KAK7071667.1"/>
    </source>
</evidence>
<gene>
    <name evidence="2" type="ORF">SK128_025827</name>
</gene>
<protein>
    <submittedName>
        <fullName evidence="2">Uncharacterized protein</fullName>
    </submittedName>
</protein>
<feature type="region of interest" description="Disordered" evidence="1">
    <location>
        <begin position="1"/>
        <end position="113"/>
    </location>
</feature>
<evidence type="ECO:0000256" key="1">
    <source>
        <dbReference type="SAM" id="MobiDB-lite"/>
    </source>
</evidence>
<feature type="non-terminal residue" evidence="2">
    <location>
        <position position="113"/>
    </location>
</feature>
<name>A0AAN8WSX8_HALRR</name>
<comment type="caution">
    <text evidence="2">The sequence shown here is derived from an EMBL/GenBank/DDBJ whole genome shotgun (WGS) entry which is preliminary data.</text>
</comment>
<organism evidence="2 3">
    <name type="scientific">Halocaridina rubra</name>
    <name type="common">Hawaiian red shrimp</name>
    <dbReference type="NCBI Taxonomy" id="373956"/>
    <lineage>
        <taxon>Eukaryota</taxon>
        <taxon>Metazoa</taxon>
        <taxon>Ecdysozoa</taxon>
        <taxon>Arthropoda</taxon>
        <taxon>Crustacea</taxon>
        <taxon>Multicrustacea</taxon>
        <taxon>Malacostraca</taxon>
        <taxon>Eumalacostraca</taxon>
        <taxon>Eucarida</taxon>
        <taxon>Decapoda</taxon>
        <taxon>Pleocyemata</taxon>
        <taxon>Caridea</taxon>
        <taxon>Atyoidea</taxon>
        <taxon>Atyidae</taxon>
        <taxon>Halocaridina</taxon>
    </lineage>
</organism>